<name>A0A2P1EM21_9VIRU</name>
<evidence type="ECO:0000313" key="2">
    <source>
        <dbReference type="Proteomes" id="UP000289600"/>
    </source>
</evidence>
<sequence>MSDQEFDLTPQIERNMNPFKIIHVYNKTKIYHLTRQVLLDSMITQNTYCFFYHILTKEPHEFNKLYDSFACLIERSMSEADLYVNLNEEAFDHIVNYIQTSKIDGKKIYADNWKKVEEIIDLATILGMSKLISMLRLLHPTEEETQEKIKTIKIGLDVLLKLCNQYYLNLSDIDISCLNTAIQECIDRNTNFIEDNIIKPYMYKNDKINISPITEFTTNLLVKSWFK</sequence>
<dbReference type="EMBL" id="MG807320">
    <property type="protein sequence ID" value="AVL94898.1"/>
    <property type="molecule type" value="Genomic_DNA"/>
</dbReference>
<protein>
    <submittedName>
        <fullName evidence="1">Uncharacterized protein</fullName>
    </submittedName>
</protein>
<gene>
    <name evidence="1" type="ORF">mc_512</name>
</gene>
<accession>A0A2P1EM21</accession>
<reference evidence="2" key="1">
    <citation type="submission" date="2018-01" db="EMBL/GenBank/DDBJ databases">
        <title>Testimony of 'menage a trois' revealed by the proteome of Megavirus virophage.</title>
        <authorList>
            <person name="Jeudy S."/>
            <person name="Bertaux L."/>
            <person name="Alempic J.-M."/>
            <person name="Lartigue A."/>
            <person name="Legendre M."/>
            <person name="Philippe N."/>
            <person name="Beucher L."/>
            <person name="Biondi E."/>
            <person name="Juul S."/>
            <person name="Turner D."/>
            <person name="Coute Y."/>
            <person name="Claverie J.-M."/>
            <person name="Abergel C."/>
        </authorList>
    </citation>
    <scope>NUCLEOTIDE SEQUENCE [LARGE SCALE GENOMIC DNA]</scope>
</reference>
<evidence type="ECO:0000313" key="1">
    <source>
        <dbReference type="EMBL" id="AVL94898.1"/>
    </source>
</evidence>
<proteinExistence type="predicted"/>
<organism evidence="1 2">
    <name type="scientific">Moumouvirus australiensis</name>
    <dbReference type="NCBI Taxonomy" id="2109587"/>
    <lineage>
        <taxon>Viruses</taxon>
        <taxon>Varidnaviria</taxon>
        <taxon>Bamfordvirae</taxon>
        <taxon>Nucleocytoviricota</taxon>
        <taxon>Megaviricetes</taxon>
        <taxon>Imitervirales</taxon>
        <taxon>Mimiviridae</taxon>
        <taxon>Megamimivirinae</taxon>
        <taxon>Moumouvirus</taxon>
        <taxon>Moumouvirus australiense</taxon>
    </lineage>
</organism>
<dbReference type="Proteomes" id="UP000289600">
    <property type="component" value="Segment"/>
</dbReference>
<keyword evidence="2" id="KW-1185">Reference proteome</keyword>